<dbReference type="PROSITE" id="PS50181">
    <property type="entry name" value="FBOX"/>
    <property type="match status" value="1"/>
</dbReference>
<comment type="caution">
    <text evidence="8">The sequence shown here is derived from an EMBL/GenBank/DDBJ whole genome shotgun (WGS) entry which is preliminary data.</text>
</comment>
<dbReference type="InterPro" id="IPR013752">
    <property type="entry name" value="KPA_reductase"/>
</dbReference>
<dbReference type="OMA" id="YIGTMDS"/>
<dbReference type="PANTHER" id="PTHR12827:SF3">
    <property type="entry name" value="ANAPHASE-PROMOTING COMPLEX SUBUNIT 1"/>
    <property type="match status" value="1"/>
</dbReference>
<dbReference type="InterPro" id="IPR036047">
    <property type="entry name" value="F-box-like_dom_sf"/>
</dbReference>
<dbReference type="GO" id="GO:0060090">
    <property type="term" value="F:molecular adaptor activity"/>
    <property type="evidence" value="ECO:0007669"/>
    <property type="project" value="TreeGrafter"/>
</dbReference>
<dbReference type="FunFam" id="1.25.10.10:FF:000435">
    <property type="entry name" value="Ubiquitin ligase subunit"/>
    <property type="match status" value="1"/>
</dbReference>
<feature type="non-terminal residue" evidence="8">
    <location>
        <position position="2637"/>
    </location>
</feature>
<dbReference type="InterPro" id="IPR013332">
    <property type="entry name" value="KPR_N"/>
</dbReference>
<comment type="similarity">
    <text evidence="1">Belongs to the APC1 family.</text>
</comment>
<evidence type="ECO:0000313" key="9">
    <source>
        <dbReference type="Proteomes" id="UP000258309"/>
    </source>
</evidence>
<evidence type="ECO:0000256" key="2">
    <source>
        <dbReference type="ARBA" id="ARBA00022618"/>
    </source>
</evidence>
<keyword evidence="5" id="KW-0131">Cell cycle</keyword>
<dbReference type="InterPro" id="IPR024990">
    <property type="entry name" value="Apc1"/>
</dbReference>
<dbReference type="InterPro" id="IPR011989">
    <property type="entry name" value="ARM-like"/>
</dbReference>
<evidence type="ECO:0000256" key="6">
    <source>
        <dbReference type="SAM" id="MobiDB-lite"/>
    </source>
</evidence>
<evidence type="ECO:0000256" key="4">
    <source>
        <dbReference type="ARBA" id="ARBA00022776"/>
    </source>
</evidence>
<dbReference type="InterPro" id="IPR008927">
    <property type="entry name" value="6-PGluconate_DH-like_C_sf"/>
</dbReference>
<feature type="compositionally biased region" description="Basic residues" evidence="6">
    <location>
        <begin position="1174"/>
        <end position="1188"/>
    </location>
</feature>
<dbReference type="FunFam" id="1.25.10.10:FF:000400">
    <property type="entry name" value="20S cyclosome subunit (APC1/BimE), putative"/>
    <property type="match status" value="1"/>
</dbReference>
<evidence type="ECO:0000256" key="3">
    <source>
        <dbReference type="ARBA" id="ARBA00022737"/>
    </source>
</evidence>
<sequence length="2637" mass="295426">MFLIRDLPDELLIEIFSHFTHEKHMLQQLALVCRRFHLLALKLLVAHVELHDLAAYAGNPFPPKPNFDLFMRSVNENPGIASMVRNLQLSWNQEKSKNHVWANELLGKLTSLQSLSIIATRLKTDPNFTEYKSLKYLSSVYLEDELLNLSDVVPYIFLKSIRHISIAYLQNPYTLEDYDPGSSPITSFELGPEIFLPERVLEKILRWPRDLKRLTCHVPGYIFRRHPPYFKQMKNRFSPQSIQLALTPVAHSLVELDLKSDGTFWPAYDKTRLDLREFRVLERARIPSILFFDQAPVTYSEVLAKIQSHNQLYGYLPRSLVELRIDYDHFSPIFFYGNQWFDVPSDAEDLWPSQLVWIAELARHKQHCFPNFQLLQVKEGESASQHFKTFQLTEEYLSPIQDDLRGSGYHQPTGLPYAIQERLLPLDPSSSSYKWYNSSDGEADSSSDDDELLVTSRCVIWSRGGCFRQCYQFDLENEPVTHALLTHFPTVDTPNKKDKNFVEKTSGPRFRSKALVVFLKTQAHVYFLSGSSHIIHLPFEVEFAIAAPDGLILQRKLRFDTLAPTSLKFPRVPPNSFVSSQPQIWSAASSLQSTFSIADLNAPKKLPIFPNPTLQDLWEPPVLNHDAKWPRLFSLSDPLSEMGLVVSQPSQPDAHKRSSIKPTSLDTAEEILYASRRSELEIGTDENALILVLTLNRETSMYTVWRMSYIGQGSPTAETKHRISGTASRRRSSFIRGTATGATTPVANNQQSLRESFAGNTVILPKKAPKKVSSRTDKEDEFASTLDPDFESGNVPRRKSRRVSSMLARADLSASHERTGNIPSRRGDSLGGQNPRISSGAFTNSQISQFSQSLNSFLEAPVDDLLDELRAGGDFEGFHNMGLEDEEFDGLRQEILLTKITSIAADHSNIRYSSQHIPAQNKYKIFTLTTPLSASDDRQKNTIVICILDSDEKRLIVLTLYKKSSKDQVHMAGILPNDTVDDRGVTIVTKGDPTRWKGVIDACRIDDGSISRILVLTETPDGQGELTLQAPWSELMKISLPNQFNIANLRNLGFDASFRARREEGFRRVLSQGPLGFCGLRNSRPRGIVDIVDNQGKSHQVQILMEPRNPYAKKVLAMCRTVLCGPRNGEGILVGWWNAMRWLETEYNDLIDKEWTAVVITLFSLMFALGSASKPKHTRPHTKQKKSRSGFLRSSSGAQVEIGSWETMQTSEASNGDPYPSWSHTTAWKWLTEPDRIDPSSNDPVLKISYGDKETFIRKHVRLTREFVSSPIGEVAVSTCLPTAPSRTRNFESRSAALVDIITGLHLLREEEKLNTTTIDALASGTATLIPVVAQMAQWLGWTTWMSVYNLEDASLIDAIYDLRKAQSLLRIVQLLMCKADSPLDQQIVEPFDCPVILDWIRNTLVNQVPAPFPTLNDIISRRSTQVSMQVLAKDTSRSLTPRTYSFEQFFQSRRKNWSAADFVEGLATAGINSSVLDTLPESVLATLMEAIVQCQSEPPSSWDKDLLALVGREDVNLLLAPGQHSRGSNYTILAPSHESNLDVHTICESVDDVESNIDSFDGSAGPSRQLITRAIFRDDRRMDEAINIMNTFRPTIARCRIEPDWTDSELLEAQKEHVQMLAYRTLAIPAGRDKMAFTEDKICWPFFHAGVAAGLSISPNASGIDTSWILYNKPAQDLSNRHAGFLLALGLNGHLKTLAKWVAFKYLTPKHTMTSIGLLLGLAASYIGTMDSLVTRLLSVHVTRMLPPGAAELNLSPLTQTTGILGIGLVYCNTQHRRMSEIMVTEIEHIDQEMDEPLRNECYRLAAGFALGLINLGKGSDLKGLHDMRLTDRLLTLAAGNKKIDLVHVLDKATAAAVIAIALIFMKSEDQILARKIDIPDSIVQFDYVRPDMFLLRTLAKHLIMWNKIEPTYTWIQDGLPAPFKKKGKLDSIRDLTSEDLPFYNIITGLCFSIALRYAGSGSIVARDLLIHYLDQMMRICQIPADSYDKKLTRNTIRTCQDMLALGSASVMAGTGDLIVLRRLRSLHGRDDSETPYGSHLAAHLAIGCLFLAGGTHTFGTSNIAVASLLLAFYPIFPYTVQDNKSHLQAFRHFWVLAVEPRCLVARDIDTNQPVPLPLTINLKNNGSFQCTTPCLLPELDQIQTVRTNSTEYWNIVLDLQNNPTHIASFKATQTIYVRRRLAHDSTTSAFQATIQALNGVNGAAIPSLEWIFELPVFSTLTKAERALVLPPDNGGASDIHAGTSQTVVDSRLVLENITLDSGKRDRLLGLKLLVEWSNKAMDEGRDMQWISAGAVGTVGALSIETGGFGSVTAVLRSNYEAVVKSGFKIDSIDHGHLTGWRPTKVVNSIPDVVKENLTPFDYIVCTTKNCPDIPPSLASLIGPAVTPGHTVIVLVQNGLNIERPLFAAFPSNIVLSGISMIDAFEKEKGWIVHEFEDQLIIGAWSNPNFDEEGKKKELEKAKEFMKIYRGSEGEGVDRPKGRPDVRLCKTSEDVQWYRWRKLVFNSALNPICAITRLDDARIRLADGAADGLVRPAMREIIAVSAKLGYVLPEDIAETMINMDPIDLYLKPSMLVDAEKGNFLEFENLVGEPLREAEKAGVDTPTLRVIYYMCKALQWRTKEERGLVTVPPKRHI</sequence>
<keyword evidence="3" id="KW-0677">Repeat</keyword>
<dbReference type="STRING" id="5539.A0A3E2HPZ6"/>
<keyword evidence="4" id="KW-0498">Mitosis</keyword>
<dbReference type="CDD" id="cd09917">
    <property type="entry name" value="F-box_SF"/>
    <property type="match status" value="1"/>
</dbReference>
<evidence type="ECO:0000259" key="7">
    <source>
        <dbReference type="PROSITE" id="PS50181"/>
    </source>
</evidence>
<feature type="domain" description="F-box" evidence="7">
    <location>
        <begin position="1"/>
        <end position="39"/>
    </location>
</feature>
<feature type="compositionally biased region" description="Polar residues" evidence="6">
    <location>
        <begin position="831"/>
        <end position="841"/>
    </location>
</feature>
<dbReference type="Pfam" id="PF12859">
    <property type="entry name" value="ANAPC1"/>
    <property type="match status" value="1"/>
</dbReference>
<dbReference type="Pfam" id="PF12937">
    <property type="entry name" value="F-box-like"/>
    <property type="match status" value="1"/>
</dbReference>
<dbReference type="GO" id="GO:0007091">
    <property type="term" value="P:metaphase/anaphase transition of mitotic cell cycle"/>
    <property type="evidence" value="ECO:0007669"/>
    <property type="project" value="TreeGrafter"/>
</dbReference>
<name>A0A3E2HPZ6_SCYLI</name>
<dbReference type="GO" id="GO:0051301">
    <property type="term" value="P:cell division"/>
    <property type="evidence" value="ECO:0007669"/>
    <property type="project" value="UniProtKB-KW"/>
</dbReference>
<dbReference type="Pfam" id="PF02558">
    <property type="entry name" value="ApbA"/>
    <property type="match status" value="1"/>
</dbReference>
<dbReference type="FunFam" id="1.10.1040.10:FF:000017">
    <property type="entry name" value="2-dehydropantoate 2-reductase"/>
    <property type="match status" value="1"/>
</dbReference>
<dbReference type="InterPro" id="IPR048971">
    <property type="entry name" value="Apc1_3rd"/>
</dbReference>
<accession>A0A3E2HPZ6</accession>
<dbReference type="OrthoDB" id="26401at2759"/>
<dbReference type="Proteomes" id="UP000258309">
    <property type="component" value="Unassembled WGS sequence"/>
</dbReference>
<keyword evidence="9" id="KW-1185">Reference proteome</keyword>
<evidence type="ECO:0000313" key="8">
    <source>
        <dbReference type="EMBL" id="RFU35438.1"/>
    </source>
</evidence>
<dbReference type="PANTHER" id="PTHR12827">
    <property type="entry name" value="MEIOTIC CHECKPOINT REGULATOR TSG24 FAMILY MEMBER"/>
    <property type="match status" value="1"/>
</dbReference>
<dbReference type="Gene3D" id="1.25.10.10">
    <property type="entry name" value="Leucine-rich Repeat Variant"/>
    <property type="match status" value="3"/>
</dbReference>
<dbReference type="GO" id="GO:0005680">
    <property type="term" value="C:anaphase-promoting complex"/>
    <property type="evidence" value="ECO:0007669"/>
    <property type="project" value="InterPro"/>
</dbReference>
<dbReference type="Gene3D" id="3.40.50.720">
    <property type="entry name" value="NAD(P)-binding Rossmann-like Domain"/>
    <property type="match status" value="1"/>
</dbReference>
<dbReference type="Gene3D" id="1.10.1040.10">
    <property type="entry name" value="N-(1-d-carboxylethyl)-l-norvaline Dehydrogenase, domain 2"/>
    <property type="match status" value="1"/>
</dbReference>
<dbReference type="InterPro" id="IPR032675">
    <property type="entry name" value="LRR_dom_sf"/>
</dbReference>
<organism evidence="8 9">
    <name type="scientific">Scytalidium lignicola</name>
    <name type="common">Hyphomycete</name>
    <dbReference type="NCBI Taxonomy" id="5539"/>
    <lineage>
        <taxon>Eukaryota</taxon>
        <taxon>Fungi</taxon>
        <taxon>Dikarya</taxon>
        <taxon>Ascomycota</taxon>
        <taxon>Pezizomycotina</taxon>
        <taxon>Leotiomycetes</taxon>
        <taxon>Leotiomycetes incertae sedis</taxon>
        <taxon>Scytalidium</taxon>
    </lineage>
</organism>
<dbReference type="EMBL" id="NCSJ02000008">
    <property type="protein sequence ID" value="RFU35438.1"/>
    <property type="molecule type" value="Genomic_DNA"/>
</dbReference>
<dbReference type="GO" id="GO:0031145">
    <property type="term" value="P:anaphase-promoting complex-dependent catabolic process"/>
    <property type="evidence" value="ECO:0007669"/>
    <property type="project" value="TreeGrafter"/>
</dbReference>
<evidence type="ECO:0000256" key="5">
    <source>
        <dbReference type="ARBA" id="ARBA00023306"/>
    </source>
</evidence>
<evidence type="ECO:0000256" key="1">
    <source>
        <dbReference type="ARBA" id="ARBA00010547"/>
    </source>
</evidence>
<reference evidence="8 9" key="1">
    <citation type="submission" date="2018-05" db="EMBL/GenBank/DDBJ databases">
        <title>Draft genome sequence of Scytalidium lignicola DSM 105466, a ubiquitous saprotrophic fungus.</title>
        <authorList>
            <person name="Buettner E."/>
            <person name="Gebauer A.M."/>
            <person name="Hofrichter M."/>
            <person name="Liers C."/>
            <person name="Kellner H."/>
        </authorList>
    </citation>
    <scope>NUCLEOTIDE SEQUENCE [LARGE SCALE GENOMIC DNA]</scope>
    <source>
        <strain evidence="8 9">DSM 105466</strain>
    </source>
</reference>
<protein>
    <recommendedName>
        <fullName evidence="7">F-box domain-containing protein</fullName>
    </recommendedName>
</protein>
<feature type="region of interest" description="Disordered" evidence="6">
    <location>
        <begin position="768"/>
        <end position="841"/>
    </location>
</feature>
<proteinExistence type="inferred from homology"/>
<keyword evidence="2" id="KW-0132">Cell division</keyword>
<gene>
    <name evidence="8" type="ORF">B7463_g904</name>
</gene>
<dbReference type="Gene3D" id="3.80.10.10">
    <property type="entry name" value="Ribonuclease Inhibitor"/>
    <property type="match status" value="1"/>
</dbReference>
<dbReference type="InterPro" id="IPR049255">
    <property type="entry name" value="Apc1_N"/>
</dbReference>
<dbReference type="SUPFAM" id="SSF48179">
    <property type="entry name" value="6-phosphogluconate dehydrogenase C-terminal domain-like"/>
    <property type="match status" value="1"/>
</dbReference>
<feature type="non-terminal residue" evidence="8">
    <location>
        <position position="1"/>
    </location>
</feature>
<dbReference type="Pfam" id="PF08546">
    <property type="entry name" value="ApbA_C"/>
    <property type="match status" value="1"/>
</dbReference>
<dbReference type="GO" id="GO:0070979">
    <property type="term" value="P:protein K11-linked ubiquitination"/>
    <property type="evidence" value="ECO:0007669"/>
    <property type="project" value="TreeGrafter"/>
</dbReference>
<dbReference type="InterPro" id="IPR013328">
    <property type="entry name" value="6PGD_dom2"/>
</dbReference>
<dbReference type="Pfam" id="PF21282">
    <property type="entry name" value="APC1_3rd"/>
    <property type="match status" value="1"/>
</dbReference>
<feature type="region of interest" description="Disordered" evidence="6">
    <location>
        <begin position="1173"/>
        <end position="1196"/>
    </location>
</feature>
<dbReference type="SUPFAM" id="SSF81383">
    <property type="entry name" value="F-box domain"/>
    <property type="match status" value="1"/>
</dbReference>
<dbReference type="InterPro" id="IPR001810">
    <property type="entry name" value="F-box_dom"/>
</dbReference>